<evidence type="ECO:0000313" key="9">
    <source>
        <dbReference type="EMBL" id="RAL21212.1"/>
    </source>
</evidence>
<dbReference type="PANTHER" id="PTHR21139:SF42">
    <property type="entry name" value="TRIOSEPHOSPHATE ISOMERASE"/>
    <property type="match status" value="1"/>
</dbReference>
<dbReference type="InterPro" id="IPR022896">
    <property type="entry name" value="TrioseP_Isoase_bac/euk"/>
</dbReference>
<dbReference type="Gene3D" id="3.20.20.70">
    <property type="entry name" value="Aldolase class I"/>
    <property type="match status" value="1"/>
</dbReference>
<accession>A0A328C5M3</accession>
<dbReference type="InterPro" id="IPR013785">
    <property type="entry name" value="Aldolase_TIM"/>
</dbReference>
<gene>
    <name evidence="7" type="primary">tpiA</name>
    <name evidence="9" type="ORF">DL240_13855</name>
</gene>
<sequence>MRTPIVAGNWKMNLGRREALELGRAIAEGAPTQGVTAIVAPVALHLAALGEALASAPVLLASQNAHWAESGAYTGELAGPMLREVGVRYVILGHSERRQYFGESDEGVNRKTRAMLAQGLRPIVCFGESLEEREAGQTQAKVEFQVRAALAGVGAEDAKDVVLAYEPIWAIGTGKTASPEQAQEVHGFLRGVLEDLYDRATAQAMPILYGGSVKPSNFAELIGQPDIDGGLVGGASLKAESFLELCRIAVQQGPKG</sequence>
<evidence type="ECO:0000256" key="4">
    <source>
        <dbReference type="ARBA" id="ARBA00022490"/>
    </source>
</evidence>
<evidence type="ECO:0000313" key="10">
    <source>
        <dbReference type="Proteomes" id="UP000249169"/>
    </source>
</evidence>
<dbReference type="Pfam" id="PF00121">
    <property type="entry name" value="TIM"/>
    <property type="match status" value="1"/>
</dbReference>
<dbReference type="InterPro" id="IPR020861">
    <property type="entry name" value="Triosephosphate_isomerase_AS"/>
</dbReference>
<evidence type="ECO:0000256" key="8">
    <source>
        <dbReference type="RuleBase" id="RU363013"/>
    </source>
</evidence>
<keyword evidence="10" id="KW-1185">Reference proteome</keyword>
<reference evidence="9 10" key="1">
    <citation type="submission" date="2018-05" db="EMBL/GenBank/DDBJ databases">
        <title>Lujinxingia marina gen. nov. sp. nov., a new facultative anaerobic member of the class Deltaproteobacteria, and proposal of Lujinxingaceae fam. nov.</title>
        <authorList>
            <person name="Li C.-M."/>
        </authorList>
    </citation>
    <scope>NUCLEOTIDE SEQUENCE [LARGE SCALE GENOMIC DNA]</scope>
    <source>
        <strain evidence="9 10">B210</strain>
    </source>
</reference>
<dbReference type="GO" id="GO:0019563">
    <property type="term" value="P:glycerol catabolic process"/>
    <property type="evidence" value="ECO:0007669"/>
    <property type="project" value="TreeGrafter"/>
</dbReference>
<evidence type="ECO:0000256" key="5">
    <source>
        <dbReference type="ARBA" id="ARBA00023152"/>
    </source>
</evidence>
<name>A0A328C5M3_9DELT</name>
<feature type="active site" description="Electrophile" evidence="7">
    <location>
        <position position="94"/>
    </location>
</feature>
<feature type="binding site" evidence="7">
    <location>
        <position position="172"/>
    </location>
    <ligand>
        <name>substrate</name>
    </ligand>
</feature>
<keyword evidence="5 7" id="KW-0324">Glycolysis</keyword>
<evidence type="ECO:0000256" key="6">
    <source>
        <dbReference type="ARBA" id="ARBA00023235"/>
    </source>
</evidence>
<proteinExistence type="inferred from homology"/>
<dbReference type="SUPFAM" id="SSF51351">
    <property type="entry name" value="Triosephosphate isomerase (TIM)"/>
    <property type="match status" value="1"/>
</dbReference>
<feature type="active site" description="Proton acceptor" evidence="7">
    <location>
        <position position="166"/>
    </location>
</feature>
<dbReference type="InterPro" id="IPR035990">
    <property type="entry name" value="TIM_sf"/>
</dbReference>
<comment type="similarity">
    <text evidence="2 7 8">Belongs to the triosephosphate isomerase family.</text>
</comment>
<dbReference type="AlphaFoldDB" id="A0A328C5M3"/>
<dbReference type="GO" id="GO:0006094">
    <property type="term" value="P:gluconeogenesis"/>
    <property type="evidence" value="ECO:0007669"/>
    <property type="project" value="UniProtKB-UniRule"/>
</dbReference>
<feature type="binding site" evidence="7">
    <location>
        <begin position="233"/>
        <end position="234"/>
    </location>
    <ligand>
        <name>substrate</name>
    </ligand>
</feature>
<dbReference type="HAMAP" id="MF_00147_B">
    <property type="entry name" value="TIM_B"/>
    <property type="match status" value="1"/>
</dbReference>
<dbReference type="PROSITE" id="PS51440">
    <property type="entry name" value="TIM_2"/>
    <property type="match status" value="1"/>
</dbReference>
<feature type="binding site" evidence="7">
    <location>
        <position position="212"/>
    </location>
    <ligand>
        <name>substrate</name>
    </ligand>
</feature>
<dbReference type="GO" id="GO:0005829">
    <property type="term" value="C:cytosol"/>
    <property type="evidence" value="ECO:0007669"/>
    <property type="project" value="TreeGrafter"/>
</dbReference>
<comment type="pathway">
    <text evidence="1 7 8">Carbohydrate degradation; glycolysis; D-glyceraldehyde 3-phosphate from glycerone phosphate: step 1/1.</text>
</comment>
<dbReference type="GO" id="GO:0046166">
    <property type="term" value="P:glyceraldehyde-3-phosphate biosynthetic process"/>
    <property type="evidence" value="ECO:0007669"/>
    <property type="project" value="TreeGrafter"/>
</dbReference>
<comment type="subcellular location">
    <subcellularLocation>
        <location evidence="7 8">Cytoplasm</location>
    </subcellularLocation>
</comment>
<dbReference type="PANTHER" id="PTHR21139">
    <property type="entry name" value="TRIOSEPHOSPHATE ISOMERASE"/>
    <property type="match status" value="1"/>
</dbReference>
<dbReference type="UniPathway" id="UPA00138"/>
<dbReference type="GO" id="GO:0006096">
    <property type="term" value="P:glycolytic process"/>
    <property type="evidence" value="ECO:0007669"/>
    <property type="project" value="UniProtKB-UniRule"/>
</dbReference>
<comment type="caution">
    <text evidence="9">The sequence shown here is derived from an EMBL/GenBank/DDBJ whole genome shotgun (WGS) entry which is preliminary data.</text>
</comment>
<dbReference type="FunFam" id="3.20.20.70:FF:000016">
    <property type="entry name" value="Triosephosphate isomerase"/>
    <property type="match status" value="1"/>
</dbReference>
<dbReference type="CDD" id="cd00311">
    <property type="entry name" value="TIM"/>
    <property type="match status" value="1"/>
</dbReference>
<feature type="binding site" evidence="7">
    <location>
        <begin position="9"/>
        <end position="11"/>
    </location>
    <ligand>
        <name>substrate</name>
    </ligand>
</feature>
<keyword evidence="3 7" id="KW-0312">Gluconeogenesis</keyword>
<evidence type="ECO:0000256" key="1">
    <source>
        <dbReference type="ARBA" id="ARBA00004680"/>
    </source>
</evidence>
<organism evidence="9 10">
    <name type="scientific">Lujinxingia litoralis</name>
    <dbReference type="NCBI Taxonomy" id="2211119"/>
    <lineage>
        <taxon>Bacteria</taxon>
        <taxon>Deltaproteobacteria</taxon>
        <taxon>Bradymonadales</taxon>
        <taxon>Lujinxingiaceae</taxon>
        <taxon>Lujinxingia</taxon>
    </lineage>
</organism>
<dbReference type="OrthoDB" id="9809429at2"/>
<comment type="function">
    <text evidence="7">Involved in the gluconeogenesis. Catalyzes stereospecifically the conversion of dihydroxyacetone phosphate (DHAP) to D-glyceraldehyde-3-phosphate (G3P).</text>
</comment>
<comment type="pathway">
    <text evidence="7 8">Carbohydrate biosynthesis; gluconeogenesis.</text>
</comment>
<evidence type="ECO:0000256" key="7">
    <source>
        <dbReference type="HAMAP-Rule" id="MF_00147"/>
    </source>
</evidence>
<dbReference type="EC" id="5.3.1.1" evidence="7 8"/>
<evidence type="ECO:0000256" key="2">
    <source>
        <dbReference type="ARBA" id="ARBA00007422"/>
    </source>
</evidence>
<dbReference type="GO" id="GO:0004807">
    <property type="term" value="F:triose-phosphate isomerase activity"/>
    <property type="evidence" value="ECO:0007669"/>
    <property type="project" value="UniProtKB-UniRule"/>
</dbReference>
<comment type="subunit">
    <text evidence="7 8">Homodimer.</text>
</comment>
<keyword evidence="4 7" id="KW-0963">Cytoplasm</keyword>
<dbReference type="PROSITE" id="PS00171">
    <property type="entry name" value="TIM_1"/>
    <property type="match status" value="1"/>
</dbReference>
<dbReference type="UniPathway" id="UPA00109">
    <property type="reaction ID" value="UER00189"/>
</dbReference>
<dbReference type="EMBL" id="QHKO01000006">
    <property type="protein sequence ID" value="RAL21212.1"/>
    <property type="molecule type" value="Genomic_DNA"/>
</dbReference>
<dbReference type="InterPro" id="IPR000652">
    <property type="entry name" value="Triosephosphate_isomerase"/>
</dbReference>
<dbReference type="Proteomes" id="UP000249169">
    <property type="component" value="Unassembled WGS sequence"/>
</dbReference>
<protein>
    <recommendedName>
        <fullName evidence="7 8">Triosephosphate isomerase</fullName>
        <shortName evidence="7">TIM</shortName>
        <shortName evidence="7">TPI</shortName>
        <ecNumber evidence="7 8">5.3.1.1</ecNumber>
    </recommendedName>
    <alternativeName>
        <fullName evidence="7">Triose-phosphate isomerase</fullName>
    </alternativeName>
</protein>
<keyword evidence="6 7" id="KW-0413">Isomerase</keyword>
<evidence type="ECO:0000256" key="3">
    <source>
        <dbReference type="ARBA" id="ARBA00022432"/>
    </source>
</evidence>
<dbReference type="RefSeq" id="WP_111730500.1">
    <property type="nucleotide sequence ID" value="NZ_QHKO01000006.1"/>
</dbReference>
<dbReference type="NCBIfam" id="TIGR00419">
    <property type="entry name" value="tim"/>
    <property type="match status" value="1"/>
</dbReference>
<comment type="catalytic activity">
    <reaction evidence="7 8">
        <text>D-glyceraldehyde 3-phosphate = dihydroxyacetone phosphate</text>
        <dbReference type="Rhea" id="RHEA:18585"/>
        <dbReference type="ChEBI" id="CHEBI:57642"/>
        <dbReference type="ChEBI" id="CHEBI:59776"/>
        <dbReference type="EC" id="5.3.1.1"/>
    </reaction>
</comment>